<dbReference type="SUPFAM" id="SSF88713">
    <property type="entry name" value="Glycoside hydrolase/deacetylase"/>
    <property type="match status" value="1"/>
</dbReference>
<reference evidence="1" key="1">
    <citation type="submission" date="2019-08" db="EMBL/GenBank/DDBJ databases">
        <authorList>
            <person name="Kucharzyk K."/>
            <person name="Murdoch R.W."/>
            <person name="Higgins S."/>
            <person name="Loffler F."/>
        </authorList>
    </citation>
    <scope>NUCLEOTIDE SEQUENCE</scope>
</reference>
<name>A0A645DYA0_9ZZZZ</name>
<proteinExistence type="predicted"/>
<accession>A0A645DYA0</accession>
<evidence type="ECO:0008006" key="2">
    <source>
        <dbReference type="Google" id="ProtNLM"/>
    </source>
</evidence>
<sequence length="80" mass="8374">MVDQAAAEGLRIVLWTNNPGDYNDSLGAPELTGKVLAKAAPGDILLLHVGVGPTIGALPGIIDGYRRKGFSFVTVEDIAR</sequence>
<organism evidence="1">
    <name type="scientific">bioreactor metagenome</name>
    <dbReference type="NCBI Taxonomy" id="1076179"/>
    <lineage>
        <taxon>unclassified sequences</taxon>
        <taxon>metagenomes</taxon>
        <taxon>ecological metagenomes</taxon>
    </lineage>
</organism>
<evidence type="ECO:0000313" key="1">
    <source>
        <dbReference type="EMBL" id="MPM94108.1"/>
    </source>
</evidence>
<dbReference type="EMBL" id="VSSQ01040799">
    <property type="protein sequence ID" value="MPM94108.1"/>
    <property type="molecule type" value="Genomic_DNA"/>
</dbReference>
<comment type="caution">
    <text evidence="1">The sequence shown here is derived from an EMBL/GenBank/DDBJ whole genome shotgun (WGS) entry which is preliminary data.</text>
</comment>
<dbReference type="AlphaFoldDB" id="A0A645DYA0"/>
<gene>
    <name evidence="1" type="ORF">SDC9_141251</name>
</gene>
<dbReference type="Gene3D" id="3.20.20.370">
    <property type="entry name" value="Glycoside hydrolase/deacetylase"/>
    <property type="match status" value="1"/>
</dbReference>
<dbReference type="InterPro" id="IPR011330">
    <property type="entry name" value="Glyco_hydro/deAcase_b/a-brl"/>
</dbReference>
<protein>
    <recommendedName>
        <fullName evidence="2">NodB homology domain-containing protein</fullName>
    </recommendedName>
</protein>
<dbReference type="GO" id="GO:0005975">
    <property type="term" value="P:carbohydrate metabolic process"/>
    <property type="evidence" value="ECO:0007669"/>
    <property type="project" value="InterPro"/>
</dbReference>